<dbReference type="RefSeq" id="WP_168922155.1">
    <property type="nucleotide sequence ID" value="NZ_CP051461.1"/>
</dbReference>
<organism evidence="6 7">
    <name type="scientific">Polaromonas vacuolata</name>
    <dbReference type="NCBI Taxonomy" id="37448"/>
    <lineage>
        <taxon>Bacteria</taxon>
        <taxon>Pseudomonadati</taxon>
        <taxon>Pseudomonadota</taxon>
        <taxon>Betaproteobacteria</taxon>
        <taxon>Burkholderiales</taxon>
        <taxon>Comamonadaceae</taxon>
        <taxon>Polaromonas</taxon>
    </lineage>
</organism>
<dbReference type="KEGG" id="pvac:HC248_01763"/>
<name>A0A6H2H9L2_9BURK</name>
<evidence type="ECO:0000259" key="3">
    <source>
        <dbReference type="Pfam" id="PF02538"/>
    </source>
</evidence>
<dbReference type="PANTHER" id="PTHR11365">
    <property type="entry name" value="5-OXOPROLINASE RELATED"/>
    <property type="match status" value="1"/>
</dbReference>
<dbReference type="GO" id="GO:0017168">
    <property type="term" value="F:5-oxoprolinase (ATP-hydrolyzing) activity"/>
    <property type="evidence" value="ECO:0007669"/>
    <property type="project" value="TreeGrafter"/>
</dbReference>
<dbReference type="AlphaFoldDB" id="A0A6H2H9L2"/>
<dbReference type="InterPro" id="IPR002821">
    <property type="entry name" value="Hydantoinase_A"/>
</dbReference>
<evidence type="ECO:0000259" key="2">
    <source>
        <dbReference type="Pfam" id="PF01968"/>
    </source>
</evidence>
<feature type="domain" description="Hydantoinase B/oxoprolinase" evidence="3">
    <location>
        <begin position="705"/>
        <end position="1219"/>
    </location>
</feature>
<sequence length="1226" mass="131285">MPNTPHTLDSKLWQFWIDRGGTFTDVVGKRPDGSLVTHKLLSENPEQYKDAAVAGIRHLLGLKKGEPVTPDLVACVKMGTTVATNALLERKGEPTLLVTTKGFRDALRIAYQNRPRIFDRNIQLPELLYSAVIEAQERVGAHGDVIEPLDEALLKKALQDQYQQGLRSLAIVFMHGYRYTDHELAAKRLAQEIGFTQISTSHETSPMMKFVSRGDTTVVDAYLSPILRRYVAQVASEMPGVKLFFMQSSGGLSDARVFQGKDAILSGPAGGIVGMARTAAIAGIEKIIGFDMGGTSTDVSHYAGEFEREFETQVAGVRMRAPMMSIHTVAAGGGSLLAFDGARFRVGPQSAGANPGPASYRRGGSLAVTDANVMLGKIQPHFFPKVFGPNADEALSIEAVEQQFEALAQQSQRTAEDVAEGFINIAVQQMANAIKKISVARGYDVTNYTLQCFGGAGGQHACLVADALGMSRVFVHPLAGVLSAYGMGLADQTVIREQAVEVTLTPAALADVSAALDALASQAEEELMGQQVNQGSMTTQRRVHVRYQGSDAALVVAFPTEASDAQAAIDLITSRFEAAYRQRFAFLMQGKGLTVEAVSVEAAIAGDAPQEPKHTLHPVRDLKQAQLIRESVRMYTGGKWLQAALVVREDLRPGDVIPGPAIIAEKNATTVVEPGWQATLTEFDHLNLVRTEKRVVHFAVGTSVDPVLLEVFNNLFMNIAEQMGLQLQNTAYSVNIKERLDFSCALFDAAGHLIANAPHMPVHLGSMGESIKTVVRENAASMKPGDVYVLNDPYHGGTHLPDITVITPVYLNGKATFYVGSRGHHADVGGTTPGSMPPFSTRIEEEGVQINNFKLVDQGHLREAEMVALLSSGAYPSRNTQQNMADLKAQIAANEKGVQELGKMVAHYGLEVVEAYMSHVQANAEESVRRVITRLKDGEFTLALDNGAQIKVAIRVNRDARSAVVDFTGTSAQQLNNFNAPTAVCMAAVLYVFRSLVDDDIPLNAGCLKPLEVIIPAGSMLNPNPPASVVAGNVETSSCITNALFGALGAMAASQCTMNNFTFGNANYQYYETISGGSGAGINTDAAGQQSGGFNGTSVVQTHMTNSRLTDPEILEFRFPVRLENYEIRQNSGGAGQWHGGNGGVRRIRFLEAMTASILSNGRVHGAFGLAGGAPGQVGSNRVLRSDGSVEELGHIGQAEMQAGDIFEITTPGGGGYGASTSPNLT</sequence>
<dbReference type="Proteomes" id="UP000502041">
    <property type="component" value="Chromosome"/>
</dbReference>
<dbReference type="InterPro" id="IPR008040">
    <property type="entry name" value="Hydant_A_N"/>
</dbReference>
<dbReference type="Pfam" id="PF01968">
    <property type="entry name" value="Hydantoinase_A"/>
    <property type="match status" value="1"/>
</dbReference>
<gene>
    <name evidence="6" type="primary">apc3</name>
    <name evidence="6" type="ORF">HC248_01763</name>
</gene>
<keyword evidence="7" id="KW-1185">Reference proteome</keyword>
<dbReference type="Pfam" id="PF19278">
    <property type="entry name" value="Hydant_A_C"/>
    <property type="match status" value="1"/>
</dbReference>
<accession>A0A6H2H9L2</accession>
<dbReference type="Pfam" id="PF05378">
    <property type="entry name" value="Hydant_A_N"/>
    <property type="match status" value="1"/>
</dbReference>
<evidence type="ECO:0000259" key="4">
    <source>
        <dbReference type="Pfam" id="PF05378"/>
    </source>
</evidence>
<reference evidence="6 7" key="1">
    <citation type="submission" date="2020-04" db="EMBL/GenBank/DDBJ databases">
        <title>Complete genome of a Psychrophilic, Marine, Gas Vacuolate Bacterium Polaromonas vacuolata KCTC 22033T.</title>
        <authorList>
            <person name="Hwang K."/>
            <person name="Kim K.M."/>
        </authorList>
    </citation>
    <scope>NUCLEOTIDE SEQUENCE [LARGE SCALE GENOMIC DNA]</scope>
    <source>
        <strain evidence="6 7">KCTC 22033</strain>
    </source>
</reference>
<dbReference type="PANTHER" id="PTHR11365:SF23">
    <property type="entry name" value="HYPOTHETICAL 5-OXOPROLINASE (EUROFUNG)-RELATED"/>
    <property type="match status" value="1"/>
</dbReference>
<keyword evidence="6" id="KW-0436">Ligase</keyword>
<dbReference type="EC" id="6.4.1.8" evidence="6"/>
<dbReference type="GO" id="GO:0016874">
    <property type="term" value="F:ligase activity"/>
    <property type="evidence" value="ECO:0007669"/>
    <property type="project" value="UniProtKB-KW"/>
</dbReference>
<dbReference type="EMBL" id="CP051461">
    <property type="protein sequence ID" value="QJC56457.1"/>
    <property type="molecule type" value="Genomic_DNA"/>
</dbReference>
<comment type="similarity">
    <text evidence="1">Belongs to the oxoprolinase family.</text>
</comment>
<dbReference type="GO" id="GO:0006749">
    <property type="term" value="P:glutathione metabolic process"/>
    <property type="evidence" value="ECO:0007669"/>
    <property type="project" value="TreeGrafter"/>
</dbReference>
<evidence type="ECO:0000313" key="6">
    <source>
        <dbReference type="EMBL" id="QJC56457.1"/>
    </source>
</evidence>
<dbReference type="InterPro" id="IPR049517">
    <property type="entry name" value="ACX-like_C"/>
</dbReference>
<dbReference type="InterPro" id="IPR003692">
    <property type="entry name" value="Hydantoinase_B"/>
</dbReference>
<evidence type="ECO:0000259" key="5">
    <source>
        <dbReference type="Pfam" id="PF19278"/>
    </source>
</evidence>
<feature type="domain" description="Acetophenone carboxylase-like C-terminal" evidence="5">
    <location>
        <begin position="508"/>
        <end position="687"/>
    </location>
</feature>
<feature type="domain" description="Hydantoinase/oxoprolinase N-terminal" evidence="4">
    <location>
        <begin position="15"/>
        <end position="194"/>
    </location>
</feature>
<evidence type="ECO:0000256" key="1">
    <source>
        <dbReference type="ARBA" id="ARBA00010403"/>
    </source>
</evidence>
<dbReference type="Pfam" id="PF02538">
    <property type="entry name" value="Hydantoinase_B"/>
    <property type="match status" value="1"/>
</dbReference>
<protein>
    <submittedName>
        <fullName evidence="6">Acetophenone carboxylase gamma subunit</fullName>
        <ecNumber evidence="6">6.4.1.8</ecNumber>
    </submittedName>
</protein>
<dbReference type="GO" id="GO:0005829">
    <property type="term" value="C:cytosol"/>
    <property type="evidence" value="ECO:0007669"/>
    <property type="project" value="TreeGrafter"/>
</dbReference>
<feature type="domain" description="Hydantoinase A/oxoprolinase" evidence="2">
    <location>
        <begin position="213"/>
        <end position="493"/>
    </location>
</feature>
<dbReference type="InterPro" id="IPR045079">
    <property type="entry name" value="Oxoprolinase-like"/>
</dbReference>
<proteinExistence type="inferred from homology"/>
<evidence type="ECO:0000313" key="7">
    <source>
        <dbReference type="Proteomes" id="UP000502041"/>
    </source>
</evidence>